<name>A0A8X6TIB8_NEPPI</name>
<evidence type="ECO:0000313" key="3">
    <source>
        <dbReference type="Proteomes" id="UP000887013"/>
    </source>
</evidence>
<keyword evidence="1" id="KW-0812">Transmembrane</keyword>
<evidence type="ECO:0000256" key="1">
    <source>
        <dbReference type="SAM" id="Phobius"/>
    </source>
</evidence>
<protein>
    <submittedName>
        <fullName evidence="2">Uncharacterized protein</fullName>
    </submittedName>
</protein>
<dbReference type="AlphaFoldDB" id="A0A8X6TIB8"/>
<evidence type="ECO:0000313" key="2">
    <source>
        <dbReference type="EMBL" id="GFT13816.1"/>
    </source>
</evidence>
<sequence length="124" mass="13530">MCHSCFLRIDIHCRACRMEYPSASSHATTEHLPAYTAVRGTVDGLAETVLLPCSNFLVLATALGCYFAYLPAAMYSRCTALRLLMLKLTSCLKEKFDAVMMRCSASAARCAAAVLAIRQTKAQV</sequence>
<keyword evidence="1" id="KW-1133">Transmembrane helix</keyword>
<dbReference type="EMBL" id="BMAW01009429">
    <property type="protein sequence ID" value="GFT13816.1"/>
    <property type="molecule type" value="Genomic_DNA"/>
</dbReference>
<accession>A0A8X6TIB8</accession>
<comment type="caution">
    <text evidence="2">The sequence shown here is derived from an EMBL/GenBank/DDBJ whole genome shotgun (WGS) entry which is preliminary data.</text>
</comment>
<dbReference type="Proteomes" id="UP000887013">
    <property type="component" value="Unassembled WGS sequence"/>
</dbReference>
<keyword evidence="1" id="KW-0472">Membrane</keyword>
<gene>
    <name evidence="2" type="ORF">NPIL_414361</name>
</gene>
<reference evidence="2" key="1">
    <citation type="submission" date="2020-08" db="EMBL/GenBank/DDBJ databases">
        <title>Multicomponent nature underlies the extraordinary mechanical properties of spider dragline silk.</title>
        <authorList>
            <person name="Kono N."/>
            <person name="Nakamura H."/>
            <person name="Mori M."/>
            <person name="Yoshida Y."/>
            <person name="Ohtoshi R."/>
            <person name="Malay A.D."/>
            <person name="Moran D.A.P."/>
            <person name="Tomita M."/>
            <person name="Numata K."/>
            <person name="Arakawa K."/>
        </authorList>
    </citation>
    <scope>NUCLEOTIDE SEQUENCE</scope>
</reference>
<keyword evidence="3" id="KW-1185">Reference proteome</keyword>
<proteinExistence type="predicted"/>
<organism evidence="2 3">
    <name type="scientific">Nephila pilipes</name>
    <name type="common">Giant wood spider</name>
    <name type="synonym">Nephila maculata</name>
    <dbReference type="NCBI Taxonomy" id="299642"/>
    <lineage>
        <taxon>Eukaryota</taxon>
        <taxon>Metazoa</taxon>
        <taxon>Ecdysozoa</taxon>
        <taxon>Arthropoda</taxon>
        <taxon>Chelicerata</taxon>
        <taxon>Arachnida</taxon>
        <taxon>Araneae</taxon>
        <taxon>Araneomorphae</taxon>
        <taxon>Entelegynae</taxon>
        <taxon>Araneoidea</taxon>
        <taxon>Nephilidae</taxon>
        <taxon>Nephila</taxon>
    </lineage>
</organism>
<feature type="transmembrane region" description="Helical" evidence="1">
    <location>
        <begin position="56"/>
        <end position="75"/>
    </location>
</feature>